<dbReference type="EMBL" id="AP014610">
    <property type="protein sequence ID" value="BBA17884.1"/>
    <property type="molecule type" value="Genomic_DNA"/>
</dbReference>
<dbReference type="Gene3D" id="3.30.930.10">
    <property type="entry name" value="Bira Bifunctional Protein, Domain 2"/>
    <property type="match status" value="1"/>
</dbReference>
<dbReference type="AlphaFoldDB" id="A0AAD1CM15"/>
<dbReference type="GO" id="GO:0004376">
    <property type="term" value="F:GPI mannosyltransferase activity"/>
    <property type="evidence" value="ECO:0007669"/>
    <property type="project" value="InterPro"/>
</dbReference>
<feature type="domain" description="BPL/LPL catalytic" evidence="2">
    <location>
        <begin position="16"/>
        <end position="138"/>
    </location>
</feature>
<dbReference type="PANTHER" id="PTHR12835:SF5">
    <property type="entry name" value="BIOTIN--PROTEIN LIGASE"/>
    <property type="match status" value="1"/>
</dbReference>
<dbReference type="GO" id="GO:0004077">
    <property type="term" value="F:biotin--[biotin carboxyl-carrier protein] ligase activity"/>
    <property type="evidence" value="ECO:0007669"/>
    <property type="project" value="InterPro"/>
</dbReference>
<sequence>MKKFIWPIYLIFLQKVDSTNQYIKRITLKYMKNWTIVWAINQMNGKGVGKNHWNTEKGKNLTFSIFFKSIIFPINKGYIINFIISNAIHKTLFIYNKNIWIKWPNDIILLNKKIGGILIENNVLYKKIYAIIIGIGLNVNQIKFDEKFQASSLKKILKKNFQLEKLFYELIYFIQKECFLFMTYGEKFIRNYYINHLYMKDKISFFEIINNNYKHKKFTQGVIRNITKKGNLIIEFKNDNKLYSFSQKKIKLIF</sequence>
<dbReference type="GO" id="GO:0005737">
    <property type="term" value="C:cytoplasm"/>
    <property type="evidence" value="ECO:0007669"/>
    <property type="project" value="TreeGrafter"/>
</dbReference>
<dbReference type="CDD" id="cd16442">
    <property type="entry name" value="BPL"/>
    <property type="match status" value="1"/>
</dbReference>
<name>A0AAD1CM15_9FLAO</name>
<dbReference type="SUPFAM" id="SSF55681">
    <property type="entry name" value="Class II aaRS and biotin synthetases"/>
    <property type="match status" value="1"/>
</dbReference>
<dbReference type="GO" id="GO:0016020">
    <property type="term" value="C:membrane"/>
    <property type="evidence" value="ECO:0007669"/>
    <property type="project" value="InterPro"/>
</dbReference>
<gene>
    <name evidence="3" type="primary">birA</name>
    <name evidence="3" type="ORF">CPU2_392</name>
</gene>
<protein>
    <submittedName>
        <fullName evidence="3">Biotin/lipoate A/B protein ligase family protein</fullName>
    </submittedName>
</protein>
<dbReference type="GO" id="GO:0051751">
    <property type="term" value="F:alpha-1,4-mannosyltransferase activity"/>
    <property type="evidence" value="ECO:0007669"/>
    <property type="project" value="InterPro"/>
</dbReference>
<accession>A0AAD1CM15</accession>
<dbReference type="InterPro" id="IPR004408">
    <property type="entry name" value="Biotin_CoA_COase_ligase"/>
</dbReference>
<dbReference type="Proteomes" id="UP000262607">
    <property type="component" value="Chromosome"/>
</dbReference>
<organism evidence="3 4">
    <name type="scientific">Blattabacterium punctulatus CPU2</name>
    <dbReference type="NCBI Taxonomy" id="1457032"/>
    <lineage>
        <taxon>Bacteria</taxon>
        <taxon>Pseudomonadati</taxon>
        <taxon>Bacteroidota</taxon>
        <taxon>Flavobacteriia</taxon>
        <taxon>Flavobacteriales</taxon>
        <taxon>Blattabacteriaceae</taxon>
        <taxon>Blattabacterium</taxon>
    </lineage>
</organism>
<dbReference type="GO" id="GO:0006506">
    <property type="term" value="P:GPI anchor biosynthetic process"/>
    <property type="evidence" value="ECO:0007669"/>
    <property type="project" value="InterPro"/>
</dbReference>
<evidence type="ECO:0000313" key="3">
    <source>
        <dbReference type="EMBL" id="BBA17884.1"/>
    </source>
</evidence>
<evidence type="ECO:0000256" key="1">
    <source>
        <dbReference type="ARBA" id="ARBA00022598"/>
    </source>
</evidence>
<dbReference type="Pfam" id="PF03099">
    <property type="entry name" value="BPL_LplA_LipB"/>
    <property type="match status" value="1"/>
</dbReference>
<dbReference type="InterPro" id="IPR004143">
    <property type="entry name" value="BPL_LPL_catalytic"/>
</dbReference>
<dbReference type="PANTHER" id="PTHR12835">
    <property type="entry name" value="BIOTIN PROTEIN LIGASE"/>
    <property type="match status" value="1"/>
</dbReference>
<proteinExistence type="predicted"/>
<evidence type="ECO:0000313" key="4">
    <source>
        <dbReference type="Proteomes" id="UP000262607"/>
    </source>
</evidence>
<keyword evidence="1 3" id="KW-0436">Ligase</keyword>
<evidence type="ECO:0000259" key="2">
    <source>
        <dbReference type="Pfam" id="PF03099"/>
    </source>
</evidence>
<dbReference type="NCBIfam" id="TIGR00121">
    <property type="entry name" value="birA_ligase"/>
    <property type="match status" value="1"/>
</dbReference>
<reference evidence="3 4" key="1">
    <citation type="submission" date="2014-06" db="EMBL/GenBank/DDBJ databases">
        <title>Genome sequence of the intracellular symbiont Blattabacterium cuenoti, strain CPU2 from the wood feeding cockroach Cryptocercus punctulatus.</title>
        <authorList>
            <person name="Kinjo Y."/>
            <person name="Ohkuma M."/>
            <person name="Tokuda G."/>
        </authorList>
    </citation>
    <scope>NUCLEOTIDE SEQUENCE [LARGE SCALE GENOMIC DNA]</scope>
    <source>
        <strain evidence="3 4">CPU2</strain>
    </source>
</reference>
<dbReference type="InterPro" id="IPR045864">
    <property type="entry name" value="aa-tRNA-synth_II/BPL/LPL"/>
</dbReference>